<accession>A0A0F9SCC3</accession>
<protein>
    <submittedName>
        <fullName evidence="1">Uncharacterized protein</fullName>
    </submittedName>
</protein>
<dbReference type="EMBL" id="LAZR01000710">
    <property type="protein sequence ID" value="KKN59932.1"/>
    <property type="molecule type" value="Genomic_DNA"/>
</dbReference>
<reference evidence="1" key="1">
    <citation type="journal article" date="2015" name="Nature">
        <title>Complex archaea that bridge the gap between prokaryotes and eukaryotes.</title>
        <authorList>
            <person name="Spang A."/>
            <person name="Saw J.H."/>
            <person name="Jorgensen S.L."/>
            <person name="Zaremba-Niedzwiedzka K."/>
            <person name="Martijn J."/>
            <person name="Lind A.E."/>
            <person name="van Eijk R."/>
            <person name="Schleper C."/>
            <person name="Guy L."/>
            <person name="Ettema T.J."/>
        </authorList>
    </citation>
    <scope>NUCLEOTIDE SEQUENCE</scope>
</reference>
<comment type="caution">
    <text evidence="1">The sequence shown here is derived from an EMBL/GenBank/DDBJ whole genome shotgun (WGS) entry which is preliminary data.</text>
</comment>
<dbReference type="AlphaFoldDB" id="A0A0F9SCC3"/>
<evidence type="ECO:0000313" key="1">
    <source>
        <dbReference type="EMBL" id="KKN59932.1"/>
    </source>
</evidence>
<name>A0A0F9SCC3_9ZZZZ</name>
<organism evidence="1">
    <name type="scientific">marine sediment metagenome</name>
    <dbReference type="NCBI Taxonomy" id="412755"/>
    <lineage>
        <taxon>unclassified sequences</taxon>
        <taxon>metagenomes</taxon>
        <taxon>ecological metagenomes</taxon>
    </lineage>
</organism>
<proteinExistence type="predicted"/>
<sequence length="232" mass="26938">MITEIEYNRAVRYANKTLRRPEYSVLLSTYEGQDAVQDGLIRLTEKKKELRLDNLIVETRNAIGRATYYYIKSHPELAEELRKRNKEVKSRGRKNLAKWYLMQILRQKKLDITEKNIAELKNVLLKKRNGAKKYDLIQIVIPKIPKDGIYLPTIAKGYENCIGYYITKQGELFSCKGDRVGMATVWSKKKVKKNGAGSLNINNKTKTIYPKLLISKLCLKTKYTHPIINNIQ</sequence>
<gene>
    <name evidence="1" type="ORF">LCGC14_0536820</name>
</gene>